<evidence type="ECO:0000259" key="3">
    <source>
        <dbReference type="Pfam" id="PF00561"/>
    </source>
</evidence>
<dbReference type="InterPro" id="IPR029058">
    <property type="entry name" value="AB_hydrolase_fold"/>
</dbReference>
<evidence type="ECO:0000313" key="4">
    <source>
        <dbReference type="EMBL" id="RDW84742.1"/>
    </source>
</evidence>
<dbReference type="PANTHER" id="PTHR43329">
    <property type="entry name" value="EPOXIDE HYDROLASE"/>
    <property type="match status" value="1"/>
</dbReference>
<gene>
    <name evidence="4" type="ORF">BP6252_02332</name>
</gene>
<feature type="domain" description="AB hydrolase-1" evidence="3">
    <location>
        <begin position="31"/>
        <end position="135"/>
    </location>
</feature>
<dbReference type="OrthoDB" id="284184at2759"/>
<name>A0A3D8SEJ1_9HELO</name>
<dbReference type="PRINTS" id="PR00412">
    <property type="entry name" value="EPOXHYDRLASE"/>
</dbReference>
<reference evidence="4 5" key="1">
    <citation type="journal article" date="2018" name="IMA Fungus">
        <title>IMA Genome-F 9: Draft genome sequence of Annulohypoxylon stygium, Aspergillus mulundensis, Berkeleyomyces basicola (syn. Thielaviopsis basicola), Ceratocystis smalleyi, two Cercospora beticola strains, Coleophoma cylindrospora, Fusarium fracticaudum, Phialophora cf. hyalina, and Morchella septimelata.</title>
        <authorList>
            <person name="Wingfield B.D."/>
            <person name="Bills G.F."/>
            <person name="Dong Y."/>
            <person name="Huang W."/>
            <person name="Nel W.J."/>
            <person name="Swalarsk-Parry B.S."/>
            <person name="Vaghefi N."/>
            <person name="Wilken P.M."/>
            <person name="An Z."/>
            <person name="de Beer Z.W."/>
            <person name="De Vos L."/>
            <person name="Chen L."/>
            <person name="Duong T.A."/>
            <person name="Gao Y."/>
            <person name="Hammerbacher A."/>
            <person name="Kikkert J.R."/>
            <person name="Li Y."/>
            <person name="Li H."/>
            <person name="Li K."/>
            <person name="Li Q."/>
            <person name="Liu X."/>
            <person name="Ma X."/>
            <person name="Naidoo K."/>
            <person name="Pethybridge S.J."/>
            <person name="Sun J."/>
            <person name="Steenkamp E.T."/>
            <person name="van der Nest M.A."/>
            <person name="van Wyk S."/>
            <person name="Wingfield M.J."/>
            <person name="Xiong C."/>
            <person name="Yue Q."/>
            <person name="Zhang X."/>
        </authorList>
    </citation>
    <scope>NUCLEOTIDE SEQUENCE [LARGE SCALE GENOMIC DNA]</scope>
    <source>
        <strain evidence="4 5">BP6252</strain>
    </source>
</reference>
<dbReference type="InterPro" id="IPR000073">
    <property type="entry name" value="AB_hydrolase_1"/>
</dbReference>
<protein>
    <recommendedName>
        <fullName evidence="3">AB hydrolase-1 domain-containing protein</fullName>
    </recommendedName>
</protein>
<dbReference type="Gene3D" id="3.40.50.1820">
    <property type="entry name" value="alpha/beta hydrolase"/>
    <property type="match status" value="1"/>
</dbReference>
<accession>A0A3D8SEJ1</accession>
<comment type="similarity">
    <text evidence="2">Belongs to the AB hydrolase superfamily. Epoxide hydrolase family.</text>
</comment>
<keyword evidence="5" id="KW-1185">Reference proteome</keyword>
<dbReference type="GO" id="GO:0016787">
    <property type="term" value="F:hydrolase activity"/>
    <property type="evidence" value="ECO:0007669"/>
    <property type="project" value="UniProtKB-KW"/>
</dbReference>
<dbReference type="InterPro" id="IPR000639">
    <property type="entry name" value="Epox_hydrolase-like"/>
</dbReference>
<evidence type="ECO:0000256" key="1">
    <source>
        <dbReference type="ARBA" id="ARBA00022801"/>
    </source>
</evidence>
<comment type="caution">
    <text evidence="4">The sequence shown here is derived from an EMBL/GenBank/DDBJ whole genome shotgun (WGS) entry which is preliminary data.</text>
</comment>
<dbReference type="EMBL" id="PDLM01000002">
    <property type="protein sequence ID" value="RDW84742.1"/>
    <property type="molecule type" value="Genomic_DNA"/>
</dbReference>
<dbReference type="STRING" id="1849047.A0A3D8SEJ1"/>
<sequence length="351" mass="38848">MTSFLPNKSLTLPSGTTYGYVYHPASDPNKPTLLFCHGFPSTSQDWRYQLAYFSSLGYGVLAPDMLGYGKTSKPTDLSAYIGQKMAADIAGILDHEKIEGELVGVAHDWGVYALSSLVIHHGDRFAKLVFVSVAFTPPKIGKDGRTMDYETLLQVNALTEKMLGYPCFGYWFFLNEPDAGKTIGEHWESFYELLYAEDTDLWKKHLGPVGSAKAFITADQHAKTASYATPEDKAYFHSAFGDDFSAPTCWYKRSLAGLGVEEERKAIEAGEVKTWKVGSKLDKPTLFVTGTRDAVCIPEPGRQTMRNITEEGKLQIVDLEAGHWVQLEKATELNQALLKFLEGAGDGETKL</sequence>
<proteinExistence type="inferred from homology"/>
<organism evidence="4 5">
    <name type="scientific">Coleophoma cylindrospora</name>
    <dbReference type="NCBI Taxonomy" id="1849047"/>
    <lineage>
        <taxon>Eukaryota</taxon>
        <taxon>Fungi</taxon>
        <taxon>Dikarya</taxon>
        <taxon>Ascomycota</taxon>
        <taxon>Pezizomycotina</taxon>
        <taxon>Leotiomycetes</taxon>
        <taxon>Helotiales</taxon>
        <taxon>Dermateaceae</taxon>
        <taxon>Coleophoma</taxon>
    </lineage>
</organism>
<evidence type="ECO:0000256" key="2">
    <source>
        <dbReference type="ARBA" id="ARBA00038334"/>
    </source>
</evidence>
<dbReference type="SUPFAM" id="SSF53474">
    <property type="entry name" value="alpha/beta-Hydrolases"/>
    <property type="match status" value="1"/>
</dbReference>
<dbReference type="Pfam" id="PF00561">
    <property type="entry name" value="Abhydrolase_1"/>
    <property type="match status" value="1"/>
</dbReference>
<keyword evidence="1" id="KW-0378">Hydrolase</keyword>
<dbReference type="AlphaFoldDB" id="A0A3D8SEJ1"/>
<dbReference type="Proteomes" id="UP000256645">
    <property type="component" value="Unassembled WGS sequence"/>
</dbReference>
<evidence type="ECO:0000313" key="5">
    <source>
        <dbReference type="Proteomes" id="UP000256645"/>
    </source>
</evidence>